<keyword evidence="2" id="KW-1185">Reference proteome</keyword>
<accession>A0A5B7IZI1</accession>
<protein>
    <submittedName>
        <fullName evidence="1">Uncharacterized protein</fullName>
    </submittedName>
</protein>
<sequence length="68" mass="7865">MSADDLDDYGEFKADILRAYELQPEAYRLQFRGKRKRASDSYLSSVLVHWSKCLRGGLQARVLTLSRL</sequence>
<dbReference type="AlphaFoldDB" id="A0A5B7IZI1"/>
<name>A0A5B7IZI1_PORTR</name>
<proteinExistence type="predicted"/>
<reference evidence="1 2" key="1">
    <citation type="submission" date="2019-05" db="EMBL/GenBank/DDBJ databases">
        <title>Another draft genome of Portunus trituberculatus and its Hox gene families provides insights of decapod evolution.</title>
        <authorList>
            <person name="Jeong J.-H."/>
            <person name="Song I."/>
            <person name="Kim S."/>
            <person name="Choi T."/>
            <person name="Kim D."/>
            <person name="Ryu S."/>
            <person name="Kim W."/>
        </authorList>
    </citation>
    <scope>NUCLEOTIDE SEQUENCE [LARGE SCALE GENOMIC DNA]</scope>
    <source>
        <tissue evidence="1">Muscle</tissue>
    </source>
</reference>
<dbReference type="EMBL" id="VSRR010075305">
    <property type="protein sequence ID" value="MPC87709.1"/>
    <property type="molecule type" value="Genomic_DNA"/>
</dbReference>
<evidence type="ECO:0000313" key="2">
    <source>
        <dbReference type="Proteomes" id="UP000324222"/>
    </source>
</evidence>
<comment type="caution">
    <text evidence="1">The sequence shown here is derived from an EMBL/GenBank/DDBJ whole genome shotgun (WGS) entry which is preliminary data.</text>
</comment>
<organism evidence="1 2">
    <name type="scientific">Portunus trituberculatus</name>
    <name type="common">Swimming crab</name>
    <name type="synonym">Neptunus trituberculatus</name>
    <dbReference type="NCBI Taxonomy" id="210409"/>
    <lineage>
        <taxon>Eukaryota</taxon>
        <taxon>Metazoa</taxon>
        <taxon>Ecdysozoa</taxon>
        <taxon>Arthropoda</taxon>
        <taxon>Crustacea</taxon>
        <taxon>Multicrustacea</taxon>
        <taxon>Malacostraca</taxon>
        <taxon>Eumalacostraca</taxon>
        <taxon>Eucarida</taxon>
        <taxon>Decapoda</taxon>
        <taxon>Pleocyemata</taxon>
        <taxon>Brachyura</taxon>
        <taxon>Eubrachyura</taxon>
        <taxon>Portunoidea</taxon>
        <taxon>Portunidae</taxon>
        <taxon>Portuninae</taxon>
        <taxon>Portunus</taxon>
    </lineage>
</organism>
<dbReference type="Proteomes" id="UP000324222">
    <property type="component" value="Unassembled WGS sequence"/>
</dbReference>
<evidence type="ECO:0000313" key="1">
    <source>
        <dbReference type="EMBL" id="MPC87709.1"/>
    </source>
</evidence>
<gene>
    <name evidence="1" type="ORF">E2C01_082581</name>
</gene>